<dbReference type="STRING" id="638302.HMPREF0908_1151"/>
<evidence type="ECO:0000313" key="1">
    <source>
        <dbReference type="EMBL" id="EEQ48534.1"/>
    </source>
</evidence>
<name>C4V3Q9_9FIRM</name>
<protein>
    <submittedName>
        <fullName evidence="1">Uncharacterized protein</fullName>
    </submittedName>
</protein>
<evidence type="ECO:0000313" key="2">
    <source>
        <dbReference type="Proteomes" id="UP000005309"/>
    </source>
</evidence>
<organism evidence="1 2">
    <name type="scientific">Selenomonas flueggei ATCC 43531</name>
    <dbReference type="NCBI Taxonomy" id="638302"/>
    <lineage>
        <taxon>Bacteria</taxon>
        <taxon>Bacillati</taxon>
        <taxon>Bacillota</taxon>
        <taxon>Negativicutes</taxon>
        <taxon>Selenomonadales</taxon>
        <taxon>Selenomonadaceae</taxon>
        <taxon>Selenomonas</taxon>
    </lineage>
</organism>
<dbReference type="EMBL" id="ACLA01000017">
    <property type="protein sequence ID" value="EEQ48534.1"/>
    <property type="molecule type" value="Genomic_DNA"/>
</dbReference>
<accession>C4V3Q9</accession>
<dbReference type="Proteomes" id="UP000005309">
    <property type="component" value="Unassembled WGS sequence"/>
</dbReference>
<proteinExistence type="predicted"/>
<dbReference type="eggNOG" id="ENOG502ZNGQ">
    <property type="taxonomic scope" value="Bacteria"/>
</dbReference>
<dbReference type="AlphaFoldDB" id="C4V3Q9"/>
<keyword evidence="2" id="KW-1185">Reference proteome</keyword>
<sequence length="99" mass="11724">MEIFMIKLLEEKYQKKVIIYDNMYLFFNSVAKDFIHTCKNYNIHIDSLDAFSITGRGIQPAISNSISFPKTSNCWEEAILFLSKEENLDFLYELWYAGY</sequence>
<gene>
    <name evidence="1" type="ORF">HMPREF0908_1151</name>
</gene>
<dbReference type="HOGENOM" id="CLU_2328871_0_0_9"/>
<reference evidence="1 2" key="1">
    <citation type="submission" date="2009-04" db="EMBL/GenBank/DDBJ databases">
        <authorList>
            <person name="Qin X."/>
            <person name="Bachman B."/>
            <person name="Battles P."/>
            <person name="Bell A."/>
            <person name="Bess C."/>
            <person name="Bickham C."/>
            <person name="Chaboub L."/>
            <person name="Chen D."/>
            <person name="Coyle M."/>
            <person name="Deiros D.R."/>
            <person name="Dinh H."/>
            <person name="Forbes L."/>
            <person name="Fowler G."/>
            <person name="Francisco L."/>
            <person name="Fu Q."/>
            <person name="Gubbala S."/>
            <person name="Hale W."/>
            <person name="Han Y."/>
            <person name="Hemphill L."/>
            <person name="Highlander S.K."/>
            <person name="Hirani K."/>
            <person name="Hogues M."/>
            <person name="Jackson L."/>
            <person name="Jakkamsetti A."/>
            <person name="Javaid M."/>
            <person name="Jiang H."/>
            <person name="Korchina V."/>
            <person name="Kovar C."/>
            <person name="Lara F."/>
            <person name="Lee S."/>
            <person name="Mata R."/>
            <person name="Mathew T."/>
            <person name="Moen C."/>
            <person name="Morales K."/>
            <person name="Munidasa M."/>
            <person name="Nazareth L."/>
            <person name="Ngo R."/>
            <person name="Nguyen L."/>
            <person name="Okwuonu G."/>
            <person name="Ongeri F."/>
            <person name="Patil S."/>
            <person name="Petrosino J."/>
            <person name="Pham C."/>
            <person name="Pham P."/>
            <person name="Pu L.-L."/>
            <person name="Puazo M."/>
            <person name="Raj R."/>
            <person name="Reid J."/>
            <person name="Rouhana J."/>
            <person name="Saada N."/>
            <person name="Shang Y."/>
            <person name="Simmons D."/>
            <person name="Thornton R."/>
            <person name="Warren J."/>
            <person name="Weissenberger G."/>
            <person name="Zhang J."/>
            <person name="Zhang L."/>
            <person name="Zhou C."/>
            <person name="Zhu D."/>
            <person name="Muzny D."/>
            <person name="Worley K."/>
            <person name="Gibbs R."/>
        </authorList>
    </citation>
    <scope>NUCLEOTIDE SEQUENCE [LARGE SCALE GENOMIC DNA]</scope>
    <source>
        <strain evidence="1 2">ATCC 43531</strain>
    </source>
</reference>
<comment type="caution">
    <text evidence="1">The sequence shown here is derived from an EMBL/GenBank/DDBJ whole genome shotgun (WGS) entry which is preliminary data.</text>
</comment>